<evidence type="ECO:0000313" key="5">
    <source>
        <dbReference type="Proteomes" id="UP000245765"/>
    </source>
</evidence>
<dbReference type="InterPro" id="IPR001789">
    <property type="entry name" value="Sig_transdc_resp-reg_receiver"/>
</dbReference>
<dbReference type="InterPro" id="IPR050595">
    <property type="entry name" value="Bact_response_regulator"/>
</dbReference>
<gene>
    <name evidence="4" type="ORF">DFH01_10215</name>
</gene>
<dbReference type="NCBIfam" id="NF006623">
    <property type="entry name" value="PRK09191.1"/>
    <property type="match status" value="1"/>
</dbReference>
<feature type="domain" description="Response regulatory" evidence="3">
    <location>
        <begin position="124"/>
        <end position="237"/>
    </location>
</feature>
<proteinExistence type="predicted"/>
<comment type="caution">
    <text evidence="4">The sequence shown here is derived from an EMBL/GenBank/DDBJ whole genome shotgun (WGS) entry which is preliminary data.</text>
</comment>
<dbReference type="Proteomes" id="UP000245765">
    <property type="component" value="Unassembled WGS sequence"/>
</dbReference>
<organism evidence="4 5">
    <name type="scientific">Falsiroseomonas bella</name>
    <dbReference type="NCBI Taxonomy" id="2184016"/>
    <lineage>
        <taxon>Bacteria</taxon>
        <taxon>Pseudomonadati</taxon>
        <taxon>Pseudomonadota</taxon>
        <taxon>Alphaproteobacteria</taxon>
        <taxon>Acetobacterales</taxon>
        <taxon>Roseomonadaceae</taxon>
        <taxon>Falsiroseomonas</taxon>
    </lineage>
</organism>
<evidence type="ECO:0000313" key="4">
    <source>
        <dbReference type="EMBL" id="PWS37224.1"/>
    </source>
</evidence>
<dbReference type="GO" id="GO:0000160">
    <property type="term" value="P:phosphorelay signal transduction system"/>
    <property type="evidence" value="ECO:0007669"/>
    <property type="project" value="InterPro"/>
</dbReference>
<dbReference type="AlphaFoldDB" id="A0A317FDR3"/>
<dbReference type="Gene3D" id="3.40.50.2300">
    <property type="match status" value="1"/>
</dbReference>
<keyword evidence="5" id="KW-1185">Reference proteome</keyword>
<dbReference type="SMART" id="SM00448">
    <property type="entry name" value="REC"/>
    <property type="match status" value="1"/>
</dbReference>
<reference evidence="5" key="1">
    <citation type="submission" date="2018-05" db="EMBL/GenBank/DDBJ databases">
        <authorList>
            <person name="Du Z."/>
            <person name="Wang X."/>
        </authorList>
    </citation>
    <scope>NUCLEOTIDE SEQUENCE [LARGE SCALE GENOMIC DNA]</scope>
    <source>
        <strain evidence="5">CQN31</strain>
    </source>
</reference>
<accession>A0A317FDR3</accession>
<dbReference type="RefSeq" id="WP_109870333.1">
    <property type="nucleotide sequence ID" value="NZ_QGNA01000002.1"/>
</dbReference>
<feature type="modified residue" description="4-aspartylphosphate" evidence="2">
    <location>
        <position position="174"/>
    </location>
</feature>
<dbReference type="InterPro" id="IPR011006">
    <property type="entry name" value="CheY-like_superfamily"/>
</dbReference>
<dbReference type="Gene3D" id="1.20.140.160">
    <property type="match status" value="1"/>
</dbReference>
<evidence type="ECO:0000256" key="2">
    <source>
        <dbReference type="PROSITE-ProRule" id="PRU00169"/>
    </source>
</evidence>
<dbReference type="PANTHER" id="PTHR44591:SF3">
    <property type="entry name" value="RESPONSE REGULATORY DOMAIN-CONTAINING PROTEIN"/>
    <property type="match status" value="1"/>
</dbReference>
<dbReference type="Pfam" id="PF22029">
    <property type="entry name" value="PhyR_sigma2"/>
    <property type="match status" value="1"/>
</dbReference>
<dbReference type="InterPro" id="IPR053866">
    <property type="entry name" value="PhyR_sigma2"/>
</dbReference>
<dbReference type="SUPFAM" id="SSF52172">
    <property type="entry name" value="CheY-like"/>
    <property type="match status" value="1"/>
</dbReference>
<dbReference type="PROSITE" id="PS50110">
    <property type="entry name" value="RESPONSE_REGULATORY"/>
    <property type="match status" value="1"/>
</dbReference>
<evidence type="ECO:0000259" key="3">
    <source>
        <dbReference type="PROSITE" id="PS50110"/>
    </source>
</evidence>
<dbReference type="EMBL" id="QGNA01000002">
    <property type="protein sequence ID" value="PWS37224.1"/>
    <property type="molecule type" value="Genomic_DNA"/>
</dbReference>
<dbReference type="OrthoDB" id="9786101at2"/>
<dbReference type="PANTHER" id="PTHR44591">
    <property type="entry name" value="STRESS RESPONSE REGULATOR PROTEIN 1"/>
    <property type="match status" value="1"/>
</dbReference>
<name>A0A317FDR3_9PROT</name>
<sequence>MSDMDRAAMLEALPFARRFARAIAGSQQGGDAMVADALREGVTPVPGPDGAKLALFAGVARVARRMPEAAHAQPSRLGRMLLLLTSLEELDAATAAAVLGLDTDEAEAQLAKARDRLRAATAARVLIIEDEAIIAMDLQQLVESAGHDVVGVAATEDEAVAIAESERPSLVLADINLGHGGDGASAVERILARHATPVIFVTAYPERLLTGRRVEPAFVIAKPFEPTALAVATYQAVTRDLPMGTG</sequence>
<dbReference type="Pfam" id="PF00072">
    <property type="entry name" value="Response_reg"/>
    <property type="match status" value="1"/>
</dbReference>
<keyword evidence="1 2" id="KW-0597">Phosphoprotein</keyword>
<protein>
    <submittedName>
        <fullName evidence="4">Response regulator</fullName>
    </submittedName>
</protein>
<evidence type="ECO:0000256" key="1">
    <source>
        <dbReference type="ARBA" id="ARBA00022553"/>
    </source>
</evidence>